<dbReference type="EMBL" id="VSSQ01009985">
    <property type="protein sequence ID" value="MPM43122.1"/>
    <property type="molecule type" value="Genomic_DNA"/>
</dbReference>
<accession>A0A644ZQI2</accession>
<comment type="caution">
    <text evidence="1">The sequence shown here is derived from an EMBL/GenBank/DDBJ whole genome shotgun (WGS) entry which is preliminary data.</text>
</comment>
<reference evidence="1" key="1">
    <citation type="submission" date="2019-08" db="EMBL/GenBank/DDBJ databases">
        <authorList>
            <person name="Kucharzyk K."/>
            <person name="Murdoch R.W."/>
            <person name="Higgins S."/>
            <person name="Loffler F."/>
        </authorList>
    </citation>
    <scope>NUCLEOTIDE SEQUENCE</scope>
</reference>
<proteinExistence type="predicted"/>
<organism evidence="1">
    <name type="scientific">bioreactor metagenome</name>
    <dbReference type="NCBI Taxonomy" id="1076179"/>
    <lineage>
        <taxon>unclassified sequences</taxon>
        <taxon>metagenomes</taxon>
        <taxon>ecological metagenomes</taxon>
    </lineage>
</organism>
<sequence>MVTVHESARKFLSSNHAFFRGNSPVSQTTFRAASPTFAAPARSPEESAILMTSHVCPTTSPMALNAVPKSAARPRTPSAHISHAPVSFHTAATSTPSAAATMNAGLEIAAHVARATIFTPIRTIFKSVNTAISPLTAAIGASTTTFNMVNTVQRPPTASAIALTATPATINAAPNAATPAMTFTAIMMTSLCAAHHSAMRLSICEILSM</sequence>
<dbReference type="AlphaFoldDB" id="A0A644ZQI2"/>
<evidence type="ECO:0000313" key="1">
    <source>
        <dbReference type="EMBL" id="MPM43122.1"/>
    </source>
</evidence>
<name>A0A644ZQI2_9ZZZZ</name>
<protein>
    <submittedName>
        <fullName evidence="1">Uncharacterized protein</fullName>
    </submittedName>
</protein>
<gene>
    <name evidence="1" type="ORF">SDC9_89795</name>
</gene>